<dbReference type="Proteomes" id="UP000308489">
    <property type="component" value="Chromosome 1"/>
</dbReference>
<evidence type="ECO:0000313" key="3">
    <source>
        <dbReference type="Proteomes" id="UP000308489"/>
    </source>
</evidence>
<evidence type="ECO:0000313" key="2">
    <source>
        <dbReference type="EMBL" id="VTQ84889.1"/>
    </source>
</evidence>
<accession>A0A4U9R1N4</accession>
<reference evidence="2 3" key="1">
    <citation type="submission" date="2019-05" db="EMBL/GenBank/DDBJ databases">
        <authorList>
            <consortium name="Pathogen Informatics"/>
        </authorList>
    </citation>
    <scope>NUCLEOTIDE SEQUENCE [LARGE SCALE GENOMIC DNA]</scope>
    <source>
        <strain evidence="2 3">NCTC503</strain>
    </source>
</reference>
<dbReference type="Gene3D" id="3.30.950.30">
    <property type="entry name" value="Schlafen, AAA domain"/>
    <property type="match status" value="1"/>
</dbReference>
<dbReference type="InterPro" id="IPR038475">
    <property type="entry name" value="RecG_C_sf"/>
</dbReference>
<dbReference type="AlphaFoldDB" id="A0A4U9R1N4"/>
<gene>
    <name evidence="2" type="ORF">NCTC503_00632</name>
</gene>
<dbReference type="Pfam" id="PF04326">
    <property type="entry name" value="SLFN_AlbA_2"/>
    <property type="match status" value="1"/>
</dbReference>
<proteinExistence type="predicted"/>
<name>A0A4U9R1N4_HATHI</name>
<dbReference type="OrthoDB" id="320597at2"/>
<dbReference type="Gene3D" id="3.30.565.60">
    <property type="match status" value="1"/>
</dbReference>
<dbReference type="KEGG" id="hhw:NCTC503_00632"/>
<dbReference type="InterPro" id="IPR038461">
    <property type="entry name" value="Schlafen_AlbA_2_dom_sf"/>
</dbReference>
<dbReference type="PANTHER" id="PTHR30595:SF6">
    <property type="entry name" value="SCHLAFEN ALBA-2 DOMAIN-CONTAINING PROTEIN"/>
    <property type="match status" value="1"/>
</dbReference>
<dbReference type="EMBL" id="LR590481">
    <property type="protein sequence ID" value="VTQ84889.1"/>
    <property type="molecule type" value="Genomic_DNA"/>
</dbReference>
<dbReference type="PANTHER" id="PTHR30595">
    <property type="entry name" value="GLPR-RELATED TRANSCRIPTIONAL REPRESSOR"/>
    <property type="match status" value="1"/>
</dbReference>
<feature type="domain" description="Schlafen AlbA-2" evidence="1">
    <location>
        <begin position="14"/>
        <end position="134"/>
    </location>
</feature>
<protein>
    <submittedName>
        <fullName evidence="2">Transcriptional regulator</fullName>
    </submittedName>
</protein>
<keyword evidence="3" id="KW-1185">Reference proteome</keyword>
<sequence length="381" mass="43928">MNKKKLRNLLKKDENAKLDFKVKIDTKSTSSKKELAKDICAMANARGGRGYIIIGVEDKTKKIVGFDPTLLREEQIQQIVSSRCDPPIPIKLDYVNLNGKSIGVITIYDGDQKPYQVRYNGAFYIRRGSTTDIMRKEELVTLLSENLTFNAELYPITRSNIEHLDMKLVKQYFFLQGLQYNSSNIEELMINSGIVVKDKETARLMITLGGLLVFSRYNSIYIPQNKIKIINNMGDKEEILILSGKLLDILDKAEEYLNNNLPRNYPIIAIYEGLKNAILYRDYTVYDKIIEIKISNDNITLISPGCMDKNKGGKKNSYIKRNMWIYEKLIFIDNKKRFLNTGSGFSIIKNSFLSKGKKVYFLNSRKNNYFKISYPGIRDYV</sequence>
<evidence type="ECO:0000259" key="1">
    <source>
        <dbReference type="Pfam" id="PF04326"/>
    </source>
</evidence>
<organism evidence="2 3">
    <name type="scientific">Hathewaya histolytica</name>
    <name type="common">Clostridium histolyticum</name>
    <dbReference type="NCBI Taxonomy" id="1498"/>
    <lineage>
        <taxon>Bacteria</taxon>
        <taxon>Bacillati</taxon>
        <taxon>Bacillota</taxon>
        <taxon>Clostridia</taxon>
        <taxon>Eubacteriales</taxon>
        <taxon>Clostridiaceae</taxon>
        <taxon>Hathewaya</taxon>
    </lineage>
</organism>
<dbReference type="RefSeq" id="WP_138209398.1">
    <property type="nucleotide sequence ID" value="NZ_CBCRUQ010000001.1"/>
</dbReference>
<dbReference type="InterPro" id="IPR007421">
    <property type="entry name" value="Schlafen_AlbA_2_dom"/>
</dbReference>